<reference evidence="1 2" key="1">
    <citation type="journal article" date="2018" name="Front. Plant Sci.">
        <title>Red Clover (Trifolium pratense) and Zigzag Clover (T. medium) - A Picture of Genomic Similarities and Differences.</title>
        <authorList>
            <person name="Dluhosova J."/>
            <person name="Istvanek J."/>
            <person name="Nedelnik J."/>
            <person name="Repkova J."/>
        </authorList>
    </citation>
    <scope>NUCLEOTIDE SEQUENCE [LARGE SCALE GENOMIC DNA]</scope>
    <source>
        <strain evidence="2">cv. 10/8</strain>
        <tissue evidence="1">Leaf</tissue>
    </source>
</reference>
<dbReference type="Proteomes" id="UP000265520">
    <property type="component" value="Unassembled WGS sequence"/>
</dbReference>
<keyword evidence="2" id="KW-1185">Reference proteome</keyword>
<name>A0A392TCY7_9FABA</name>
<dbReference type="EMBL" id="LXQA010551250">
    <property type="protein sequence ID" value="MCI58762.1"/>
    <property type="molecule type" value="Genomic_DNA"/>
</dbReference>
<accession>A0A392TCY7</accession>
<proteinExistence type="predicted"/>
<evidence type="ECO:0000313" key="1">
    <source>
        <dbReference type="EMBL" id="MCI58762.1"/>
    </source>
</evidence>
<evidence type="ECO:0000313" key="2">
    <source>
        <dbReference type="Proteomes" id="UP000265520"/>
    </source>
</evidence>
<comment type="caution">
    <text evidence="1">The sequence shown here is derived from an EMBL/GenBank/DDBJ whole genome shotgun (WGS) entry which is preliminary data.</text>
</comment>
<feature type="non-terminal residue" evidence="1">
    <location>
        <position position="1"/>
    </location>
</feature>
<sequence>GVGAWRQVAKKVVKEGLSLARGAGSCGASRRFLWRVAPCLYWPERGAADLTRGAHMFSI</sequence>
<organism evidence="1 2">
    <name type="scientific">Trifolium medium</name>
    <dbReference type="NCBI Taxonomy" id="97028"/>
    <lineage>
        <taxon>Eukaryota</taxon>
        <taxon>Viridiplantae</taxon>
        <taxon>Streptophyta</taxon>
        <taxon>Embryophyta</taxon>
        <taxon>Tracheophyta</taxon>
        <taxon>Spermatophyta</taxon>
        <taxon>Magnoliopsida</taxon>
        <taxon>eudicotyledons</taxon>
        <taxon>Gunneridae</taxon>
        <taxon>Pentapetalae</taxon>
        <taxon>rosids</taxon>
        <taxon>fabids</taxon>
        <taxon>Fabales</taxon>
        <taxon>Fabaceae</taxon>
        <taxon>Papilionoideae</taxon>
        <taxon>50 kb inversion clade</taxon>
        <taxon>NPAAA clade</taxon>
        <taxon>Hologalegina</taxon>
        <taxon>IRL clade</taxon>
        <taxon>Trifolieae</taxon>
        <taxon>Trifolium</taxon>
    </lineage>
</organism>
<dbReference type="AlphaFoldDB" id="A0A392TCY7"/>
<protein>
    <submittedName>
        <fullName evidence="1">Uncharacterized protein</fullName>
    </submittedName>
</protein>